<dbReference type="Gene3D" id="3.40.50.300">
    <property type="entry name" value="P-loop containing nucleotide triphosphate hydrolases"/>
    <property type="match status" value="1"/>
</dbReference>
<dbReference type="GO" id="GO:0000448">
    <property type="term" value="P:cleavage in ITS2 between 5.8S rRNA and LSU-rRNA of tricistronic rRNA transcript (SSU-rRNA, 5.8S rRNA, LSU-rRNA)"/>
    <property type="evidence" value="ECO:0007669"/>
    <property type="project" value="TreeGrafter"/>
</dbReference>
<dbReference type="SUPFAM" id="SSF52540">
    <property type="entry name" value="P-loop containing nucleoside triphosphate hydrolases"/>
    <property type="match status" value="1"/>
</dbReference>
<keyword evidence="6" id="KW-0418">Kinase</keyword>
<reference evidence="12" key="1">
    <citation type="submission" date="2015-04" db="UniProtKB">
        <authorList>
            <consortium name="EnsemblPlants"/>
        </authorList>
    </citation>
    <scope>IDENTIFICATION</scope>
</reference>
<comment type="similarity">
    <text evidence="2">Belongs to the Clp1 family. NOL9/GRC3 subfamily.</text>
</comment>
<evidence type="ECO:0000256" key="6">
    <source>
        <dbReference type="ARBA" id="ARBA00022777"/>
    </source>
</evidence>
<evidence type="ECO:0000256" key="5">
    <source>
        <dbReference type="ARBA" id="ARBA00022741"/>
    </source>
</evidence>
<dbReference type="FunFam" id="3.40.50.300:FF:001377">
    <property type="entry name" value="Nucleolar protein 9"/>
    <property type="match status" value="1"/>
</dbReference>
<dbReference type="GO" id="GO:0005730">
    <property type="term" value="C:nucleolus"/>
    <property type="evidence" value="ECO:0007669"/>
    <property type="project" value="UniProtKB-SubCell"/>
</dbReference>
<keyword evidence="8" id="KW-0539">Nucleus</keyword>
<evidence type="ECO:0000256" key="7">
    <source>
        <dbReference type="ARBA" id="ARBA00022840"/>
    </source>
</evidence>
<evidence type="ECO:0000259" key="11">
    <source>
        <dbReference type="Pfam" id="PF25467"/>
    </source>
</evidence>
<dbReference type="PANTHER" id="PTHR12755">
    <property type="entry name" value="CLEAVAGE/POLYADENYLATION FACTOR IA SUBUNIT CLP1P"/>
    <property type="match status" value="1"/>
</dbReference>
<proteinExistence type="inferred from homology"/>
<sequence length="510" mass="56174">MATPSIPAHAPPVWRQLRPRRGRRLARLARAEATSRPPLLRLGAARRACAGRNAALRQPPHHRRSPLAAARPCAGRRTVEPPLSSGHGALASLVLGPAVSRACCLTDTEPREQRWFGERWGAAAAADGARARGGCGGGEGAREREWEEAAEAVAYDSCTWPPPVVAVCGPGNSGKSAFSRLLLNTLVGRYKKVAYLDTDVGQPEFTPPGFVSIHVLEEQAEDFKMLYLRTPKRCFFFGDCSAKKNPKLLLSYIFSLYDYFLKELYCFEDTDNPKKSAIPLVINTSGWVKGTGLHMLTEMLKYASPTHVIRLRTSVEGKNLPGGMFWLDEPEGNSAINLVEIRAAQHSPRHLLVKKEARIIRDLRIIAYFRQCLPMEFPVFSYNDLIKGFASIEPFQLPLLKLQVIDLHSQVSDNTVHHLLKGTIVGIATSASVPLSNQCSTPCCIGLGFIKAIDVSRDCIHLITPVSRQLLENADIIFHSCFTVPTCLLQVVSDTASDIADRLRELNCHG</sequence>
<dbReference type="AlphaFoldDB" id="A0A0E0JI97"/>
<dbReference type="PANTHER" id="PTHR12755:SF3">
    <property type="entry name" value="POLYNUCLEOTIDE 5'-HYDROXYL-KINASE NOL9"/>
    <property type="match status" value="1"/>
</dbReference>
<keyword evidence="3" id="KW-0698">rRNA processing</keyword>
<evidence type="ECO:0000256" key="9">
    <source>
        <dbReference type="SAM" id="MobiDB-lite"/>
    </source>
</evidence>
<reference evidence="12" key="2">
    <citation type="submission" date="2018-05" db="EMBL/GenBank/DDBJ databases">
        <title>OpunRS2 (Oryza punctata Reference Sequence Version 2).</title>
        <authorList>
            <person name="Zhang J."/>
            <person name="Kudrna D."/>
            <person name="Lee S."/>
            <person name="Talag J."/>
            <person name="Welchert J."/>
            <person name="Wing R.A."/>
        </authorList>
    </citation>
    <scope>NUCLEOTIDE SEQUENCE [LARGE SCALE GENOMIC DNA]</scope>
</reference>
<dbReference type="InterPro" id="IPR027417">
    <property type="entry name" value="P-loop_NTPase"/>
</dbReference>
<feature type="domain" description="Clp1 P-loop" evidence="10">
    <location>
        <begin position="169"/>
        <end position="370"/>
    </location>
</feature>
<evidence type="ECO:0000313" key="12">
    <source>
        <dbReference type="EnsemblPlants" id="OPUNC01G14610.1"/>
    </source>
</evidence>
<comment type="subcellular location">
    <subcellularLocation>
        <location evidence="1">Nucleus</location>
        <location evidence="1">Nucleolus</location>
    </subcellularLocation>
</comment>
<dbReference type="GO" id="GO:0005524">
    <property type="term" value="F:ATP binding"/>
    <property type="evidence" value="ECO:0007669"/>
    <property type="project" value="UniProtKB-KW"/>
</dbReference>
<keyword evidence="4" id="KW-0808">Transferase</keyword>
<feature type="region of interest" description="Disordered" evidence="9">
    <location>
        <begin position="55"/>
        <end position="74"/>
    </location>
</feature>
<evidence type="ECO:0000256" key="8">
    <source>
        <dbReference type="ARBA" id="ARBA00023242"/>
    </source>
</evidence>
<dbReference type="Pfam" id="PF25467">
    <property type="entry name" value="NOL9_C"/>
    <property type="match status" value="1"/>
</dbReference>
<dbReference type="EnsemblPlants" id="OPUNC01G14610.1">
    <property type="protein sequence ID" value="OPUNC01G14610.1"/>
    <property type="gene ID" value="OPUNC01G14610"/>
</dbReference>
<dbReference type="HOGENOM" id="CLU_534631_0_0_1"/>
<name>A0A0E0JI97_ORYPU</name>
<evidence type="ECO:0000256" key="1">
    <source>
        <dbReference type="ARBA" id="ARBA00004604"/>
    </source>
</evidence>
<evidence type="ECO:0000256" key="2">
    <source>
        <dbReference type="ARBA" id="ARBA00011003"/>
    </source>
</evidence>
<evidence type="ECO:0000259" key="10">
    <source>
        <dbReference type="Pfam" id="PF16575"/>
    </source>
</evidence>
<dbReference type="InterPro" id="IPR032319">
    <property type="entry name" value="CLP1_P"/>
</dbReference>
<organism evidence="12">
    <name type="scientific">Oryza punctata</name>
    <name type="common">Red rice</name>
    <dbReference type="NCBI Taxonomy" id="4537"/>
    <lineage>
        <taxon>Eukaryota</taxon>
        <taxon>Viridiplantae</taxon>
        <taxon>Streptophyta</taxon>
        <taxon>Embryophyta</taxon>
        <taxon>Tracheophyta</taxon>
        <taxon>Spermatophyta</taxon>
        <taxon>Magnoliopsida</taxon>
        <taxon>Liliopsida</taxon>
        <taxon>Poales</taxon>
        <taxon>Poaceae</taxon>
        <taxon>BOP clade</taxon>
        <taxon>Oryzoideae</taxon>
        <taxon>Oryzeae</taxon>
        <taxon>Oryzinae</taxon>
        <taxon>Oryza</taxon>
    </lineage>
</organism>
<keyword evidence="7" id="KW-0067">ATP-binding</keyword>
<accession>A0A0E0JI97</accession>
<dbReference type="STRING" id="4537.A0A0E0JI97"/>
<evidence type="ECO:0000313" key="13">
    <source>
        <dbReference type="Proteomes" id="UP000026962"/>
    </source>
</evidence>
<dbReference type="eggNOG" id="KOG2750">
    <property type="taxonomic scope" value="Eukaryota"/>
</dbReference>
<dbReference type="OMA" id="ADIFFCS"/>
<dbReference type="Pfam" id="PF16575">
    <property type="entry name" value="CLP1_P"/>
    <property type="match status" value="1"/>
</dbReference>
<dbReference type="Proteomes" id="UP000026962">
    <property type="component" value="Chromosome 1"/>
</dbReference>
<dbReference type="GO" id="GO:0051731">
    <property type="term" value="F:polynucleotide 5'-hydroxyl-kinase activity"/>
    <property type="evidence" value="ECO:0007669"/>
    <property type="project" value="InterPro"/>
</dbReference>
<feature type="domain" description="NOL9 C-terminal" evidence="11">
    <location>
        <begin position="391"/>
        <end position="480"/>
    </location>
</feature>
<dbReference type="InterPro" id="IPR045116">
    <property type="entry name" value="Clp1/Grc3"/>
</dbReference>
<evidence type="ECO:0000256" key="3">
    <source>
        <dbReference type="ARBA" id="ARBA00022552"/>
    </source>
</evidence>
<keyword evidence="5" id="KW-0547">Nucleotide-binding</keyword>
<protein>
    <submittedName>
        <fullName evidence="12">Uncharacterized protein</fullName>
    </submittedName>
</protein>
<dbReference type="Gramene" id="OPUNC01G14610.1">
    <property type="protein sequence ID" value="OPUNC01G14610.1"/>
    <property type="gene ID" value="OPUNC01G14610"/>
</dbReference>
<evidence type="ECO:0000256" key="4">
    <source>
        <dbReference type="ARBA" id="ARBA00022679"/>
    </source>
</evidence>
<dbReference type="InterPro" id="IPR057570">
    <property type="entry name" value="NOL9_C"/>
</dbReference>
<keyword evidence="13" id="KW-1185">Reference proteome</keyword>